<dbReference type="AlphaFoldDB" id="A0A812ISB4"/>
<dbReference type="PROSITE" id="PS00018">
    <property type="entry name" value="EF_HAND_1"/>
    <property type="match status" value="1"/>
</dbReference>
<dbReference type="EMBL" id="CAJNIZ010001061">
    <property type="protein sequence ID" value="CAE7181912.1"/>
    <property type="molecule type" value="Genomic_DNA"/>
</dbReference>
<sequence>ISCKGIDHWDRGKTEACELTATDAGKRIAGAALPSTFSVRYANGPLFEILDSCVESFVDFQSQLRGKRGTYPPLMKGSPALLGGPLGKGRVLLVSPHIEGTPALGNCFRSFVRWTAESECRLAEEVAEEARDVQEAPAAATCTVRVNSVTDKQPELGMAQVEVGADQKPTEAEIVKIFQKFDLNQDGLLDVSELEILLSSLGEEDLGLGDLVAKMKLQESKGIPYEELVAWVFGAPCSFDRPDVETDGEEDAIMDKISMIRMQCLAQFRSVGETEMPGTTEPGPPQLTRTCSDGCTGKQQVVSNERLEASVVAIQRAARARAMSKGADEIVGAMTSTEEAKPEAPEAKAKPKVAPKPASKAPPPKASPPPPSGPILKRGGLDYICCLEGPVLITAPHSTKIVRGGGETQERTRNHKRERWTAEMLGFAKTGLR</sequence>
<evidence type="ECO:0000256" key="1">
    <source>
        <dbReference type="ARBA" id="ARBA00022837"/>
    </source>
</evidence>
<dbReference type="OrthoDB" id="424639at2759"/>
<dbReference type="InterPro" id="IPR018247">
    <property type="entry name" value="EF_Hand_1_Ca_BS"/>
</dbReference>
<protein>
    <recommendedName>
        <fullName evidence="3">EF-hand domain-containing protein</fullName>
    </recommendedName>
</protein>
<evidence type="ECO:0000313" key="4">
    <source>
        <dbReference type="EMBL" id="CAE7181912.1"/>
    </source>
</evidence>
<gene>
    <name evidence="4" type="ORF">SPIL2461_LOCUS1112</name>
</gene>
<evidence type="ECO:0000313" key="5">
    <source>
        <dbReference type="Proteomes" id="UP000649617"/>
    </source>
</evidence>
<feature type="compositionally biased region" description="Pro residues" evidence="2">
    <location>
        <begin position="360"/>
        <end position="373"/>
    </location>
</feature>
<proteinExistence type="predicted"/>
<accession>A0A812ISB4</accession>
<dbReference type="Proteomes" id="UP000649617">
    <property type="component" value="Unassembled WGS sequence"/>
</dbReference>
<keyword evidence="1" id="KW-0106">Calcium</keyword>
<evidence type="ECO:0000256" key="2">
    <source>
        <dbReference type="SAM" id="MobiDB-lite"/>
    </source>
</evidence>
<feature type="compositionally biased region" description="Basic and acidic residues" evidence="2">
    <location>
        <begin position="338"/>
        <end position="349"/>
    </location>
</feature>
<keyword evidence="5" id="KW-1185">Reference proteome</keyword>
<dbReference type="SUPFAM" id="SSF47473">
    <property type="entry name" value="EF-hand"/>
    <property type="match status" value="1"/>
</dbReference>
<comment type="caution">
    <text evidence="4">The sequence shown here is derived from an EMBL/GenBank/DDBJ whole genome shotgun (WGS) entry which is preliminary data.</text>
</comment>
<organism evidence="4 5">
    <name type="scientific">Symbiodinium pilosum</name>
    <name type="common">Dinoflagellate</name>
    <dbReference type="NCBI Taxonomy" id="2952"/>
    <lineage>
        <taxon>Eukaryota</taxon>
        <taxon>Sar</taxon>
        <taxon>Alveolata</taxon>
        <taxon>Dinophyceae</taxon>
        <taxon>Suessiales</taxon>
        <taxon>Symbiodiniaceae</taxon>
        <taxon>Symbiodinium</taxon>
    </lineage>
</organism>
<dbReference type="SMART" id="SM00054">
    <property type="entry name" value="EFh"/>
    <property type="match status" value="1"/>
</dbReference>
<dbReference type="GO" id="GO:0005509">
    <property type="term" value="F:calcium ion binding"/>
    <property type="evidence" value="ECO:0007669"/>
    <property type="project" value="InterPro"/>
</dbReference>
<feature type="region of interest" description="Disordered" evidence="2">
    <location>
        <begin position="336"/>
        <end position="375"/>
    </location>
</feature>
<dbReference type="Gene3D" id="1.10.238.10">
    <property type="entry name" value="EF-hand"/>
    <property type="match status" value="1"/>
</dbReference>
<feature type="non-terminal residue" evidence="4">
    <location>
        <position position="1"/>
    </location>
</feature>
<dbReference type="InterPro" id="IPR011992">
    <property type="entry name" value="EF-hand-dom_pair"/>
</dbReference>
<dbReference type="InterPro" id="IPR002048">
    <property type="entry name" value="EF_hand_dom"/>
</dbReference>
<evidence type="ECO:0000259" key="3">
    <source>
        <dbReference type="PROSITE" id="PS50222"/>
    </source>
</evidence>
<dbReference type="PROSITE" id="PS50222">
    <property type="entry name" value="EF_HAND_2"/>
    <property type="match status" value="1"/>
</dbReference>
<reference evidence="4" key="1">
    <citation type="submission" date="2021-02" db="EMBL/GenBank/DDBJ databases">
        <authorList>
            <person name="Dougan E. K."/>
            <person name="Rhodes N."/>
            <person name="Thang M."/>
            <person name="Chan C."/>
        </authorList>
    </citation>
    <scope>NUCLEOTIDE SEQUENCE</scope>
</reference>
<name>A0A812ISB4_SYMPI</name>
<feature type="domain" description="EF-hand" evidence="3">
    <location>
        <begin position="169"/>
        <end position="204"/>
    </location>
</feature>